<keyword evidence="2 4" id="KW-0862">Zinc</keyword>
<dbReference type="Proteomes" id="UP000273516">
    <property type="component" value="Unassembled WGS sequence"/>
</dbReference>
<evidence type="ECO:0000256" key="1">
    <source>
        <dbReference type="ARBA" id="ARBA00022723"/>
    </source>
</evidence>
<dbReference type="SMART" id="SM00829">
    <property type="entry name" value="PKS_ER"/>
    <property type="match status" value="1"/>
</dbReference>
<dbReference type="Pfam" id="PF08240">
    <property type="entry name" value="ADH_N"/>
    <property type="match status" value="1"/>
</dbReference>
<name>A0A3M0MD02_9RHOB</name>
<keyword evidence="7" id="KW-1185">Reference proteome</keyword>
<keyword evidence="3" id="KW-0560">Oxidoreductase</keyword>
<dbReference type="SUPFAM" id="SSF50129">
    <property type="entry name" value="GroES-like"/>
    <property type="match status" value="1"/>
</dbReference>
<dbReference type="EMBL" id="QOKZ01000003">
    <property type="protein sequence ID" value="RMC35632.1"/>
    <property type="molecule type" value="Genomic_DNA"/>
</dbReference>
<reference evidence="6 7" key="1">
    <citation type="submission" date="2018-07" db="EMBL/GenBank/DDBJ databases">
        <authorList>
            <person name="Zhang Y."/>
            <person name="Wang L."/>
            <person name="Ma S."/>
        </authorList>
    </citation>
    <scope>NUCLEOTIDE SEQUENCE [LARGE SCALE GENOMIC DNA]</scope>
    <source>
        <strain evidence="6 7">4-2</strain>
    </source>
</reference>
<dbReference type="InterPro" id="IPR013154">
    <property type="entry name" value="ADH-like_N"/>
</dbReference>
<dbReference type="InterPro" id="IPR011032">
    <property type="entry name" value="GroES-like_sf"/>
</dbReference>
<dbReference type="PANTHER" id="PTHR43401">
    <property type="entry name" value="L-THREONINE 3-DEHYDROGENASE"/>
    <property type="match status" value="1"/>
</dbReference>
<dbReference type="AlphaFoldDB" id="A0A3M0MD02"/>
<protein>
    <submittedName>
        <fullName evidence="6">Sorbitol dehydrogenase</fullName>
    </submittedName>
</protein>
<evidence type="ECO:0000256" key="3">
    <source>
        <dbReference type="ARBA" id="ARBA00023002"/>
    </source>
</evidence>
<comment type="similarity">
    <text evidence="4">Belongs to the zinc-containing alcohol dehydrogenase family.</text>
</comment>
<evidence type="ECO:0000256" key="2">
    <source>
        <dbReference type="ARBA" id="ARBA00022833"/>
    </source>
</evidence>
<comment type="cofactor">
    <cofactor evidence="4">
        <name>Zn(2+)</name>
        <dbReference type="ChEBI" id="CHEBI:29105"/>
    </cofactor>
</comment>
<dbReference type="PROSITE" id="PS00059">
    <property type="entry name" value="ADH_ZINC"/>
    <property type="match status" value="1"/>
</dbReference>
<comment type="caution">
    <text evidence="6">The sequence shown here is derived from an EMBL/GenBank/DDBJ whole genome shotgun (WGS) entry which is preliminary data.</text>
</comment>
<dbReference type="RefSeq" id="WP_122112254.1">
    <property type="nucleotide sequence ID" value="NZ_QOKZ01000003.1"/>
</dbReference>
<dbReference type="GO" id="GO:0008270">
    <property type="term" value="F:zinc ion binding"/>
    <property type="evidence" value="ECO:0007669"/>
    <property type="project" value="InterPro"/>
</dbReference>
<organism evidence="6 7">
    <name type="scientific">Paracoccus alkanivorans</name>
    <dbReference type="NCBI Taxonomy" id="2116655"/>
    <lineage>
        <taxon>Bacteria</taxon>
        <taxon>Pseudomonadati</taxon>
        <taxon>Pseudomonadota</taxon>
        <taxon>Alphaproteobacteria</taxon>
        <taxon>Rhodobacterales</taxon>
        <taxon>Paracoccaceae</taxon>
        <taxon>Paracoccus</taxon>
    </lineage>
</organism>
<dbReference type="InterPro" id="IPR002328">
    <property type="entry name" value="ADH_Zn_CS"/>
</dbReference>
<dbReference type="OrthoDB" id="9809185at2"/>
<feature type="domain" description="Enoyl reductase (ER)" evidence="5">
    <location>
        <begin position="12"/>
        <end position="341"/>
    </location>
</feature>
<evidence type="ECO:0000313" key="7">
    <source>
        <dbReference type="Proteomes" id="UP000273516"/>
    </source>
</evidence>
<proteinExistence type="inferred from homology"/>
<gene>
    <name evidence="6" type="ORF">C9E81_10455</name>
</gene>
<dbReference type="InterPro" id="IPR020843">
    <property type="entry name" value="ER"/>
</dbReference>
<dbReference type="SUPFAM" id="SSF51735">
    <property type="entry name" value="NAD(P)-binding Rossmann-fold domains"/>
    <property type="match status" value="1"/>
</dbReference>
<accession>A0A3M0MD02</accession>
<evidence type="ECO:0000313" key="6">
    <source>
        <dbReference type="EMBL" id="RMC35632.1"/>
    </source>
</evidence>
<dbReference type="Gene3D" id="3.40.50.720">
    <property type="entry name" value="NAD(P)-binding Rossmann-like Domain"/>
    <property type="match status" value="1"/>
</dbReference>
<dbReference type="Pfam" id="PF00107">
    <property type="entry name" value="ADH_zinc_N"/>
    <property type="match status" value="1"/>
</dbReference>
<keyword evidence="1 4" id="KW-0479">Metal-binding</keyword>
<sequence length="363" mass="38544">MLSLRKTRPAPGAELMRHIIDPAIPPAGEVEIAVHATGICGSDLHAFHWDAGYEFMAGNLPVTIGHEFSGVVTALGPDVHEPGIGSRIVCWPTLPCGTCAACMADRASACGARSIVGLHRDGGFAPRVRVPAASCFRIPDSLPLDRAALTEPLSVAVNAVDLAEVEPGHRVAVLGPGPIGLAVAWVAKARGADVLLVGLDDEARLALARRMHIPHTADLDREELAKAAMRAFGALADRVIEATGHPGSIEQGLGILRPEGIFVAAGIHGKDCRLNLARFVREKKQLRGAHDTTRHAFEEAINLLDAQGDELIQLVTHRLPLSDAMKGFSLASGGDAMKVLLFPEKNPDERETERPLHVHGDTA</sequence>
<dbReference type="InterPro" id="IPR013149">
    <property type="entry name" value="ADH-like_C"/>
</dbReference>
<evidence type="ECO:0000259" key="5">
    <source>
        <dbReference type="SMART" id="SM00829"/>
    </source>
</evidence>
<dbReference type="InterPro" id="IPR036291">
    <property type="entry name" value="NAD(P)-bd_dom_sf"/>
</dbReference>
<evidence type="ECO:0000256" key="4">
    <source>
        <dbReference type="RuleBase" id="RU361277"/>
    </source>
</evidence>
<dbReference type="PANTHER" id="PTHR43401:SF2">
    <property type="entry name" value="L-THREONINE 3-DEHYDROGENASE"/>
    <property type="match status" value="1"/>
</dbReference>
<dbReference type="GO" id="GO:0016616">
    <property type="term" value="F:oxidoreductase activity, acting on the CH-OH group of donors, NAD or NADP as acceptor"/>
    <property type="evidence" value="ECO:0007669"/>
    <property type="project" value="UniProtKB-ARBA"/>
</dbReference>
<dbReference type="InterPro" id="IPR050129">
    <property type="entry name" value="Zn_alcohol_dh"/>
</dbReference>
<dbReference type="Gene3D" id="3.90.180.10">
    <property type="entry name" value="Medium-chain alcohol dehydrogenases, catalytic domain"/>
    <property type="match status" value="1"/>
</dbReference>